<evidence type="ECO:0000313" key="3">
    <source>
        <dbReference type="Proteomes" id="UP000735302"/>
    </source>
</evidence>
<evidence type="ECO:0000256" key="1">
    <source>
        <dbReference type="SAM" id="MobiDB-lite"/>
    </source>
</evidence>
<protein>
    <submittedName>
        <fullName evidence="2">Uncharacterized protein</fullName>
    </submittedName>
</protein>
<dbReference type="AlphaFoldDB" id="A0AAV3Z944"/>
<dbReference type="Proteomes" id="UP000735302">
    <property type="component" value="Unassembled WGS sequence"/>
</dbReference>
<gene>
    <name evidence="2" type="ORF">PoB_001834900</name>
</gene>
<comment type="caution">
    <text evidence="2">The sequence shown here is derived from an EMBL/GenBank/DDBJ whole genome shotgun (WGS) entry which is preliminary data.</text>
</comment>
<sequence length="97" mass="10588">MQRRRQKQTRESREIGQGNVKLINGEIQLGIDLARATGKTVADRTCRPTCESSARVFLLNTSPPSQADQDNSITGPGRATPAACLLRRVDPVLTTNL</sequence>
<dbReference type="EMBL" id="BLXT01002183">
    <property type="protein sequence ID" value="GFN91843.1"/>
    <property type="molecule type" value="Genomic_DNA"/>
</dbReference>
<organism evidence="2 3">
    <name type="scientific">Plakobranchus ocellatus</name>
    <dbReference type="NCBI Taxonomy" id="259542"/>
    <lineage>
        <taxon>Eukaryota</taxon>
        <taxon>Metazoa</taxon>
        <taxon>Spiralia</taxon>
        <taxon>Lophotrochozoa</taxon>
        <taxon>Mollusca</taxon>
        <taxon>Gastropoda</taxon>
        <taxon>Heterobranchia</taxon>
        <taxon>Euthyneura</taxon>
        <taxon>Panpulmonata</taxon>
        <taxon>Sacoglossa</taxon>
        <taxon>Placobranchoidea</taxon>
        <taxon>Plakobranchidae</taxon>
        <taxon>Plakobranchus</taxon>
    </lineage>
</organism>
<keyword evidence="3" id="KW-1185">Reference proteome</keyword>
<evidence type="ECO:0000313" key="2">
    <source>
        <dbReference type="EMBL" id="GFN91843.1"/>
    </source>
</evidence>
<reference evidence="2 3" key="1">
    <citation type="journal article" date="2021" name="Elife">
        <title>Chloroplast acquisition without the gene transfer in kleptoplastic sea slugs, Plakobranchus ocellatus.</title>
        <authorList>
            <person name="Maeda T."/>
            <person name="Takahashi S."/>
            <person name="Yoshida T."/>
            <person name="Shimamura S."/>
            <person name="Takaki Y."/>
            <person name="Nagai Y."/>
            <person name="Toyoda A."/>
            <person name="Suzuki Y."/>
            <person name="Arimoto A."/>
            <person name="Ishii H."/>
            <person name="Satoh N."/>
            <person name="Nishiyama T."/>
            <person name="Hasebe M."/>
            <person name="Maruyama T."/>
            <person name="Minagawa J."/>
            <person name="Obokata J."/>
            <person name="Shigenobu S."/>
        </authorList>
    </citation>
    <scope>NUCLEOTIDE SEQUENCE [LARGE SCALE GENOMIC DNA]</scope>
</reference>
<proteinExistence type="predicted"/>
<accession>A0AAV3Z944</accession>
<feature type="compositionally biased region" description="Polar residues" evidence="1">
    <location>
        <begin position="59"/>
        <end position="74"/>
    </location>
</feature>
<name>A0AAV3Z944_9GAST</name>
<feature type="region of interest" description="Disordered" evidence="1">
    <location>
        <begin position="58"/>
        <end position="81"/>
    </location>
</feature>